<evidence type="ECO:0000313" key="1">
    <source>
        <dbReference type="EMBL" id="MBD2150932.1"/>
    </source>
</evidence>
<dbReference type="Proteomes" id="UP000631421">
    <property type="component" value="Unassembled WGS sequence"/>
</dbReference>
<name>A0A926UTM5_9CYAN</name>
<dbReference type="Pfam" id="PF12686">
    <property type="entry name" value="DUF3800"/>
    <property type="match status" value="1"/>
</dbReference>
<dbReference type="AlphaFoldDB" id="A0A926UTM5"/>
<protein>
    <submittedName>
        <fullName evidence="1">DUF3800 domain-containing protein</fullName>
    </submittedName>
</protein>
<organism evidence="1 2">
    <name type="scientific">Pseudanabaena cinerea FACHB-1277</name>
    <dbReference type="NCBI Taxonomy" id="2949581"/>
    <lineage>
        <taxon>Bacteria</taxon>
        <taxon>Bacillati</taxon>
        <taxon>Cyanobacteriota</taxon>
        <taxon>Cyanophyceae</taxon>
        <taxon>Pseudanabaenales</taxon>
        <taxon>Pseudanabaenaceae</taxon>
        <taxon>Pseudanabaena</taxon>
        <taxon>Pseudanabaena cinerea</taxon>
    </lineage>
</organism>
<keyword evidence="2" id="KW-1185">Reference proteome</keyword>
<dbReference type="RefSeq" id="WP_190351296.1">
    <property type="nucleotide sequence ID" value="NZ_JACJPY010000037.1"/>
</dbReference>
<comment type="caution">
    <text evidence="1">The sequence shown here is derived from an EMBL/GenBank/DDBJ whole genome shotgun (WGS) entry which is preliminary data.</text>
</comment>
<proteinExistence type="predicted"/>
<dbReference type="EMBL" id="JACJPY010000037">
    <property type="protein sequence ID" value="MBD2150932.1"/>
    <property type="molecule type" value="Genomic_DNA"/>
</dbReference>
<dbReference type="InterPro" id="IPR024524">
    <property type="entry name" value="DUF3800"/>
</dbReference>
<evidence type="ECO:0000313" key="2">
    <source>
        <dbReference type="Proteomes" id="UP000631421"/>
    </source>
</evidence>
<reference evidence="1" key="2">
    <citation type="submission" date="2020-08" db="EMBL/GenBank/DDBJ databases">
        <authorList>
            <person name="Chen M."/>
            <person name="Teng W."/>
            <person name="Zhao L."/>
            <person name="Hu C."/>
            <person name="Zhou Y."/>
            <person name="Han B."/>
            <person name="Song L."/>
            <person name="Shu W."/>
        </authorList>
    </citation>
    <scope>NUCLEOTIDE SEQUENCE</scope>
    <source>
        <strain evidence="1">FACHB-1277</strain>
    </source>
</reference>
<sequence length="204" mass="23302">MAKGKNKKILFFIDEFGTAGVSDLYFGGVIALAKDTGRLDKCFSDQLEASANEIHAVNMDDQYLKDLMRRFKQSASQEHFILINRAVSIRQGAAPIIYAQGLIETVKVGLKLFREEVLKSEHINNVEIIIDINQHNTHRDFESEISREQSEDRKLNPVKHIARIDSAASRMLQIADIVAYSRKFIINRELNAEQLKRDYGIHTK</sequence>
<reference evidence="1" key="1">
    <citation type="journal article" date="2015" name="ISME J.">
        <title>Draft Genome Sequence of Streptomyces incarnatus NRRL8089, which Produces the Nucleoside Antibiotic Sinefungin.</title>
        <authorList>
            <person name="Oshima K."/>
            <person name="Hattori M."/>
            <person name="Shimizu H."/>
            <person name="Fukuda K."/>
            <person name="Nemoto M."/>
            <person name="Inagaki K."/>
            <person name="Tamura T."/>
        </authorList>
    </citation>
    <scope>NUCLEOTIDE SEQUENCE</scope>
    <source>
        <strain evidence="1">FACHB-1277</strain>
    </source>
</reference>
<accession>A0A926UTM5</accession>
<gene>
    <name evidence="1" type="ORF">H6F44_12495</name>
</gene>